<organism evidence="14 15">
    <name type="scientific">Saitoella complicata (strain BCRC 22490 / CBS 7301 / JCM 7358 / NBRC 10748 / NRRL Y-17804)</name>
    <dbReference type="NCBI Taxonomy" id="698492"/>
    <lineage>
        <taxon>Eukaryota</taxon>
        <taxon>Fungi</taxon>
        <taxon>Dikarya</taxon>
        <taxon>Ascomycota</taxon>
        <taxon>Taphrinomycotina</taxon>
        <taxon>Taphrinomycotina incertae sedis</taxon>
        <taxon>Saitoella</taxon>
    </lineage>
</organism>
<reference evidence="14 15" key="3">
    <citation type="journal article" date="2015" name="Genome Announc.">
        <title>Draft Genome Sequence of the Archiascomycetous Yeast Saitoella complicata.</title>
        <authorList>
            <person name="Yamauchi K."/>
            <person name="Kondo S."/>
            <person name="Hamamoto M."/>
            <person name="Takahashi Y."/>
            <person name="Ogura Y."/>
            <person name="Hayashi T."/>
            <person name="Nishida H."/>
        </authorList>
    </citation>
    <scope>NUCLEOTIDE SEQUENCE [LARGE SCALE GENOMIC DNA]</scope>
    <source>
        <strain evidence="14 15">NRRL Y-17804</strain>
    </source>
</reference>
<dbReference type="SUPFAM" id="SSF52402">
    <property type="entry name" value="Adenine nucleotide alpha hydrolases-like"/>
    <property type="match status" value="1"/>
</dbReference>
<evidence type="ECO:0000313" key="15">
    <source>
        <dbReference type="Proteomes" id="UP000033140"/>
    </source>
</evidence>
<evidence type="ECO:0000259" key="13">
    <source>
        <dbReference type="Pfam" id="PF01902"/>
    </source>
</evidence>
<sequence length="700" mass="76651">MKVVALISGGKDSCFNMMHCVANGHQIVALANLRPPAAGPDELDSWMYQTVGHDAIHLYSECMNLPMYRGDIIGSSLQQGLNYTETEKDETEDLYRLLSDVKAHHPDVQAVSVGAILSSYQRIRVEHVCARLGLVSLAYLWQREQKELLAEMVNNDLTSILIKVAAIGLKRVHLGKTLGQMQPLLLSLNERFDLHPCGEGGEYETFVLDCPLFSRRIVIDEQEIVDHSAGDVAYLKLIAHTEAKDDVSSEWLEDFALPELVSEDLHHVQEVIEKEGEQDLETSFAELALALSPDADSLLGEASSDAKNLLSISGVTAFANESTSTFATVQDEMEACMTNVKEHLSQSNLAFQDVTFTTVILASMSDFAAVNELYKRSFQFADPPSRVCIAAHLPSPQRVQVSVVASTTKANRKGLHVQGQSYWAPANIGPYSQCINSNGNIYVAGQIGMIPATLQFQEPRSVGREALVSLQSLLRICDVVELRRQHIGSCIAYVVKHDDAPLVNRAWHAFFDGQGWVPPTLIVEVEGLPKGALVEWQVAGWDGKVEEANVDDDSDEDEPVEVVQHVTSRSSLQELDGMLLSVQEKRVGKVLHSVVAVLPSTGTEVSVVDACAALGKRITISSSSCIGCTVFYNHGGMVAKDEQLARRSITAPLEADDLPIHFIAASSVVDGRTGKDTIMAIYPLYVSVIIYRTPRSKSKK</sequence>
<comment type="pathway">
    <text evidence="1">Protein modification; peptidyl-diphthamide biosynthesis.</text>
</comment>
<dbReference type="FunFam" id="3.40.50.620:FF:000069">
    <property type="entry name" value="diphthine--ammonia ligase"/>
    <property type="match status" value="1"/>
</dbReference>
<dbReference type="Pfam" id="PF01042">
    <property type="entry name" value="Ribonuc_L-PSP"/>
    <property type="match status" value="2"/>
</dbReference>
<evidence type="ECO:0000256" key="12">
    <source>
        <dbReference type="ARBA" id="ARBA00048108"/>
    </source>
</evidence>
<name>A0A0E9NLB7_SAICN</name>
<keyword evidence="6" id="KW-0547">Nucleotide-binding</keyword>
<dbReference type="Pfam" id="PF01902">
    <property type="entry name" value="Diphthami_syn_2"/>
    <property type="match status" value="1"/>
</dbReference>
<evidence type="ECO:0000256" key="5">
    <source>
        <dbReference type="ARBA" id="ARBA00022598"/>
    </source>
</evidence>
<dbReference type="GO" id="GO:0017178">
    <property type="term" value="F:diphthine-ammonia ligase activity"/>
    <property type="evidence" value="ECO:0007669"/>
    <property type="project" value="UniProtKB-EC"/>
</dbReference>
<evidence type="ECO:0000256" key="4">
    <source>
        <dbReference type="ARBA" id="ARBA00018426"/>
    </source>
</evidence>
<keyword evidence="5" id="KW-0436">Ligase</keyword>
<dbReference type="InterPro" id="IPR014729">
    <property type="entry name" value="Rossmann-like_a/b/a_fold"/>
</dbReference>
<dbReference type="InterPro" id="IPR035959">
    <property type="entry name" value="RutC-like_sf"/>
</dbReference>
<gene>
    <name evidence="14" type="ORF">G7K_4799-t1</name>
</gene>
<evidence type="ECO:0000256" key="1">
    <source>
        <dbReference type="ARBA" id="ARBA00005156"/>
    </source>
</evidence>
<dbReference type="NCBIfam" id="TIGR00290">
    <property type="entry name" value="MJ0570_dom"/>
    <property type="match status" value="1"/>
</dbReference>
<comment type="similarity">
    <text evidence="2">Belongs to the Diphthine--ammonia ligase family.</text>
</comment>
<dbReference type="STRING" id="698492.A0A0E9NLB7"/>
<dbReference type="CDD" id="cd06156">
    <property type="entry name" value="eu_AANH_C_2"/>
    <property type="match status" value="1"/>
</dbReference>
<dbReference type="Gene3D" id="3.30.1330.40">
    <property type="entry name" value="RutC-like"/>
    <property type="match status" value="2"/>
</dbReference>
<evidence type="ECO:0000256" key="9">
    <source>
        <dbReference type="ARBA" id="ARBA00031202"/>
    </source>
</evidence>
<dbReference type="EC" id="6.3.1.14" evidence="3"/>
<comment type="catalytic activity">
    <reaction evidence="12">
        <text>diphthine-[translation elongation factor 2] + NH4(+) + ATP = diphthamide-[translation elongation factor 2] + AMP + diphosphate + H(+)</text>
        <dbReference type="Rhea" id="RHEA:19753"/>
        <dbReference type="Rhea" id="RHEA-COMP:10172"/>
        <dbReference type="Rhea" id="RHEA-COMP:10174"/>
        <dbReference type="ChEBI" id="CHEBI:15378"/>
        <dbReference type="ChEBI" id="CHEBI:16692"/>
        <dbReference type="ChEBI" id="CHEBI:28938"/>
        <dbReference type="ChEBI" id="CHEBI:30616"/>
        <dbReference type="ChEBI" id="CHEBI:33019"/>
        <dbReference type="ChEBI" id="CHEBI:82696"/>
        <dbReference type="ChEBI" id="CHEBI:456215"/>
        <dbReference type="EC" id="6.3.1.14"/>
    </reaction>
</comment>
<accession>A0A0E9NLB7</accession>
<dbReference type="GO" id="GO:0005524">
    <property type="term" value="F:ATP binding"/>
    <property type="evidence" value="ECO:0007669"/>
    <property type="project" value="UniProtKB-KW"/>
</dbReference>
<dbReference type="Proteomes" id="UP000033140">
    <property type="component" value="Unassembled WGS sequence"/>
</dbReference>
<dbReference type="CDD" id="cd01994">
    <property type="entry name" value="AANH_PF0828-like"/>
    <property type="match status" value="1"/>
</dbReference>
<protein>
    <recommendedName>
        <fullName evidence="4">Diphthine--ammonia ligase</fullName>
        <ecNumber evidence="3">6.3.1.14</ecNumber>
    </recommendedName>
    <alternativeName>
        <fullName evidence="9">ATP-binding domain-containing protein 4</fullName>
    </alternativeName>
    <alternativeName>
        <fullName evidence="8">Diphthamide synthase</fullName>
    </alternativeName>
    <alternativeName>
        <fullName evidence="10">Diphthamide synthetase</fullName>
    </alternativeName>
    <alternativeName>
        <fullName evidence="11">Protein DPH6 homolog</fullName>
    </alternativeName>
</protein>
<dbReference type="SUPFAM" id="SSF55298">
    <property type="entry name" value="YjgF-like"/>
    <property type="match status" value="2"/>
</dbReference>
<dbReference type="Gene3D" id="3.40.50.620">
    <property type="entry name" value="HUPs"/>
    <property type="match status" value="1"/>
</dbReference>
<dbReference type="InterPro" id="IPR006175">
    <property type="entry name" value="YjgF/YER057c/UK114"/>
</dbReference>
<dbReference type="FunFam" id="3.90.1490.10:FF:000001">
    <property type="entry name" value="Diphthine--ammonia ligase"/>
    <property type="match status" value="1"/>
</dbReference>
<evidence type="ECO:0000256" key="8">
    <source>
        <dbReference type="ARBA" id="ARBA00029814"/>
    </source>
</evidence>
<dbReference type="PANTHER" id="PTHR12196:SF2">
    <property type="entry name" value="DIPHTHINE--AMMONIA LIGASE"/>
    <property type="match status" value="1"/>
</dbReference>
<dbReference type="InterPro" id="IPR030662">
    <property type="entry name" value="DPH6/MJ0570"/>
</dbReference>
<evidence type="ECO:0000313" key="14">
    <source>
        <dbReference type="EMBL" id="GAO50677.1"/>
    </source>
</evidence>
<reference evidence="14 15" key="2">
    <citation type="journal article" date="2014" name="J. Gen. Appl. Microbiol.">
        <title>The early diverging ascomycetous budding yeast Saitoella complicata has three histone deacetylases belonging to the Clr6, Hos2, and Rpd3 lineages.</title>
        <authorList>
            <person name="Nishida H."/>
            <person name="Matsumoto T."/>
            <person name="Kondo S."/>
            <person name="Hamamoto M."/>
            <person name="Yoshikawa H."/>
        </authorList>
    </citation>
    <scope>NUCLEOTIDE SEQUENCE [LARGE SCALE GENOMIC DNA]</scope>
    <source>
        <strain evidence="14 15">NRRL Y-17804</strain>
    </source>
</reference>
<evidence type="ECO:0000256" key="7">
    <source>
        <dbReference type="ARBA" id="ARBA00022840"/>
    </source>
</evidence>
<feature type="domain" description="Diphthamide synthase" evidence="13">
    <location>
        <begin position="1"/>
        <end position="228"/>
    </location>
</feature>
<evidence type="ECO:0000256" key="2">
    <source>
        <dbReference type="ARBA" id="ARBA00008496"/>
    </source>
</evidence>
<dbReference type="GO" id="GO:0017183">
    <property type="term" value="P:protein histidyl modification to diphthamide"/>
    <property type="evidence" value="ECO:0007669"/>
    <property type="project" value="TreeGrafter"/>
</dbReference>
<evidence type="ECO:0000256" key="10">
    <source>
        <dbReference type="ARBA" id="ARBA00031552"/>
    </source>
</evidence>
<keyword evidence="15" id="KW-1185">Reference proteome</keyword>
<dbReference type="AlphaFoldDB" id="A0A0E9NLB7"/>
<reference evidence="14 15" key="1">
    <citation type="journal article" date="2011" name="J. Gen. Appl. Microbiol.">
        <title>Draft genome sequencing of the enigmatic yeast Saitoella complicata.</title>
        <authorList>
            <person name="Nishida H."/>
            <person name="Hamamoto M."/>
            <person name="Sugiyama J."/>
        </authorList>
    </citation>
    <scope>NUCLEOTIDE SEQUENCE [LARGE SCALE GENOMIC DNA]</scope>
    <source>
        <strain evidence="14 15">NRRL Y-17804</strain>
    </source>
</reference>
<dbReference type="OMA" id="HCRLAQS"/>
<evidence type="ECO:0000256" key="3">
    <source>
        <dbReference type="ARBA" id="ARBA00012089"/>
    </source>
</evidence>
<dbReference type="EMBL" id="BACD03000035">
    <property type="protein sequence ID" value="GAO50677.1"/>
    <property type="molecule type" value="Genomic_DNA"/>
</dbReference>
<dbReference type="InterPro" id="IPR002761">
    <property type="entry name" value="Diphthami_syn_dom"/>
</dbReference>
<keyword evidence="7" id="KW-0067">ATP-binding</keyword>
<evidence type="ECO:0000256" key="6">
    <source>
        <dbReference type="ARBA" id="ARBA00022741"/>
    </source>
</evidence>
<proteinExistence type="inferred from homology"/>
<dbReference type="Gene3D" id="3.90.1490.10">
    <property type="entry name" value="putative n-type atp pyrophosphatase, domain 2"/>
    <property type="match status" value="1"/>
</dbReference>
<dbReference type="CDD" id="cd06155">
    <property type="entry name" value="eu_AANH_C_1"/>
    <property type="match status" value="1"/>
</dbReference>
<comment type="caution">
    <text evidence="14">The sequence shown here is derived from an EMBL/GenBank/DDBJ whole genome shotgun (WGS) entry which is preliminary data.</text>
</comment>
<dbReference type="PANTHER" id="PTHR12196">
    <property type="entry name" value="DOMAIN OF UNKNOWN FUNCTION 71 DUF71 -CONTAINING PROTEIN"/>
    <property type="match status" value="1"/>
</dbReference>
<evidence type="ECO:0000256" key="11">
    <source>
        <dbReference type="ARBA" id="ARBA00032849"/>
    </source>
</evidence>